<dbReference type="Proteomes" id="UP000836597">
    <property type="component" value="Chromosome"/>
</dbReference>
<dbReference type="KEGG" id="aacx:DEACI_1991"/>
<gene>
    <name evidence="2" type="ORF">DEACI_1936</name>
    <name evidence="1" type="ORF">DEACI_1991</name>
</gene>
<dbReference type="EMBL" id="LR746496">
    <property type="protein sequence ID" value="CAA7601325.1"/>
    <property type="molecule type" value="Genomic_DNA"/>
</dbReference>
<name>A0A8S0Y2X2_9FIRM</name>
<dbReference type="EMBL" id="CDGJ01000057">
    <property type="protein sequence ID" value="CEJ07470.1"/>
    <property type="molecule type" value="Genomic_DNA"/>
</dbReference>
<reference evidence="1" key="2">
    <citation type="submission" date="2020-01" db="EMBL/GenBank/DDBJ databases">
        <authorList>
            <person name="Hornung B."/>
        </authorList>
    </citation>
    <scope>NUCLEOTIDE SEQUENCE</scope>
    <source>
        <strain evidence="1">PacBioINE</strain>
    </source>
</reference>
<dbReference type="RefSeq" id="WP_240984873.1">
    <property type="nucleotide sequence ID" value="NZ_CDGJ01000057.1"/>
</dbReference>
<protein>
    <submittedName>
        <fullName evidence="1">Uncharacterized protein</fullName>
    </submittedName>
</protein>
<reference evidence="2" key="1">
    <citation type="submission" date="2014-11" db="EMBL/GenBank/DDBJ databases">
        <authorList>
            <person name="Hornung B.V."/>
        </authorList>
    </citation>
    <scope>NUCLEOTIDE SEQUENCE</scope>
    <source>
        <strain evidence="2">INE</strain>
    </source>
</reference>
<organism evidence="1">
    <name type="scientific">Acididesulfobacillus acetoxydans</name>
    <dbReference type="NCBI Taxonomy" id="1561005"/>
    <lineage>
        <taxon>Bacteria</taxon>
        <taxon>Bacillati</taxon>
        <taxon>Bacillota</taxon>
        <taxon>Clostridia</taxon>
        <taxon>Eubacteriales</taxon>
        <taxon>Peptococcaceae</taxon>
        <taxon>Acididesulfobacillus</taxon>
    </lineage>
</organism>
<proteinExistence type="predicted"/>
<sequence length="50" mass="6237">MMKESLTMKEIHQIRLKNYERTRNMTREEKIKYINAKGEQAKRRIDELKR</sequence>
<keyword evidence="3" id="KW-1185">Reference proteome</keyword>
<evidence type="ECO:0000313" key="3">
    <source>
        <dbReference type="Proteomes" id="UP001071230"/>
    </source>
</evidence>
<evidence type="ECO:0000313" key="2">
    <source>
        <dbReference type="EMBL" id="CEJ07470.1"/>
    </source>
</evidence>
<dbReference type="AlphaFoldDB" id="A0A8S0Y2X2"/>
<accession>A0A8S0Y2X2</accession>
<dbReference type="Proteomes" id="UP001071230">
    <property type="component" value="Unassembled WGS sequence"/>
</dbReference>
<evidence type="ECO:0000313" key="1">
    <source>
        <dbReference type="EMBL" id="CAA7601325.1"/>
    </source>
</evidence>